<keyword evidence="5" id="KW-0560">Oxidoreductase</keyword>
<dbReference type="EC" id="1.11.1.24" evidence="2"/>
<proteinExistence type="inferred from homology"/>
<keyword evidence="3" id="KW-0575">Peroxidase</keyword>
<comment type="catalytic activity">
    <reaction evidence="11">
        <text>a hydroperoxide + [thioredoxin]-dithiol = an alcohol + [thioredoxin]-disulfide + H2O</text>
        <dbReference type="Rhea" id="RHEA:62620"/>
        <dbReference type="Rhea" id="RHEA-COMP:10698"/>
        <dbReference type="Rhea" id="RHEA-COMP:10700"/>
        <dbReference type="ChEBI" id="CHEBI:15377"/>
        <dbReference type="ChEBI" id="CHEBI:29950"/>
        <dbReference type="ChEBI" id="CHEBI:30879"/>
        <dbReference type="ChEBI" id="CHEBI:35924"/>
        <dbReference type="ChEBI" id="CHEBI:50058"/>
        <dbReference type="EC" id="1.11.1.24"/>
    </reaction>
</comment>
<evidence type="ECO:0000256" key="4">
    <source>
        <dbReference type="ARBA" id="ARBA00022862"/>
    </source>
</evidence>
<dbReference type="InterPro" id="IPR000866">
    <property type="entry name" value="AhpC/TSA"/>
</dbReference>
<evidence type="ECO:0000256" key="3">
    <source>
        <dbReference type="ARBA" id="ARBA00022559"/>
    </source>
</evidence>
<dbReference type="PANTHER" id="PTHR42801:SF7">
    <property type="entry name" value="SLL1159 PROTEIN"/>
    <property type="match status" value="1"/>
</dbReference>
<dbReference type="EMBL" id="WSEM01000037">
    <property type="protein sequence ID" value="MVQ39800.1"/>
    <property type="molecule type" value="Genomic_DNA"/>
</dbReference>
<accession>A0ABW9UKM0</accession>
<dbReference type="PANTHER" id="PTHR42801">
    <property type="entry name" value="THIOREDOXIN-DEPENDENT PEROXIDE REDUCTASE"/>
    <property type="match status" value="1"/>
</dbReference>
<keyword evidence="4" id="KW-0049">Antioxidant</keyword>
<evidence type="ECO:0000256" key="6">
    <source>
        <dbReference type="ARBA" id="ARBA00023157"/>
    </source>
</evidence>
<name>A0ABW9UKM0_9BACL</name>
<evidence type="ECO:0000256" key="9">
    <source>
        <dbReference type="ARBA" id="ARBA00038489"/>
    </source>
</evidence>
<evidence type="ECO:0000256" key="7">
    <source>
        <dbReference type="ARBA" id="ARBA00023284"/>
    </source>
</evidence>
<dbReference type="PROSITE" id="PS51352">
    <property type="entry name" value="THIOREDOXIN_2"/>
    <property type="match status" value="1"/>
</dbReference>
<dbReference type="CDD" id="cd02970">
    <property type="entry name" value="PRX_like2"/>
    <property type="match status" value="1"/>
</dbReference>
<comment type="similarity">
    <text evidence="9">Belongs to the peroxiredoxin family. BCP/PrxQ subfamily.</text>
</comment>
<dbReference type="InterPro" id="IPR036249">
    <property type="entry name" value="Thioredoxin-like_sf"/>
</dbReference>
<evidence type="ECO:0000256" key="2">
    <source>
        <dbReference type="ARBA" id="ARBA00013017"/>
    </source>
</evidence>
<feature type="domain" description="Thioredoxin" evidence="12">
    <location>
        <begin position="42"/>
        <end position="215"/>
    </location>
</feature>
<keyword evidence="14" id="KW-1185">Reference proteome</keyword>
<evidence type="ECO:0000256" key="1">
    <source>
        <dbReference type="ARBA" id="ARBA00003330"/>
    </source>
</evidence>
<dbReference type="Gene3D" id="3.40.30.10">
    <property type="entry name" value="Glutaredoxin"/>
    <property type="match status" value="1"/>
</dbReference>
<dbReference type="InterPro" id="IPR050924">
    <property type="entry name" value="Peroxiredoxin_BCP/PrxQ"/>
</dbReference>
<evidence type="ECO:0000313" key="14">
    <source>
        <dbReference type="Proteomes" id="UP000467637"/>
    </source>
</evidence>
<evidence type="ECO:0000256" key="10">
    <source>
        <dbReference type="ARBA" id="ARBA00041373"/>
    </source>
</evidence>
<protein>
    <recommendedName>
        <fullName evidence="2">thioredoxin-dependent peroxiredoxin</fullName>
        <ecNumber evidence="2">1.11.1.24</ecNumber>
    </recommendedName>
    <alternativeName>
        <fullName evidence="10">Bacterioferritin comigratory protein</fullName>
    </alternativeName>
    <alternativeName>
        <fullName evidence="8">Thioredoxin peroxidase</fullName>
    </alternativeName>
</protein>
<comment type="function">
    <text evidence="1">Thiol-specific peroxidase that catalyzes the reduction of hydrogen peroxide and organic hydroperoxides to water and alcohols, respectively. Plays a role in cell protection against oxidative stress by detoxifying peroxides and as sensor of hydrogen peroxide-mediated signaling events.</text>
</comment>
<sequence length="215" mass="24324">MSMNEQLEQTKAGFIAKVPALAQENIFRHIQEQQQSGIVFGLNKGDQAPDFTLANPLGEQITLYDQLVNGPVILIFYRGGWCPFCNVQLRAYQQLLPEIQKIGGQLIAVSPQSPDNSLSQIEKEQLTFHVLSDQNGQVADSYNLLFELPAYLQNTFTDILGRDLAKFNASDRWVLPVPATYLIDRQGIIRYAHTDPDFMNRAEPQEMIDLLKKLD</sequence>
<keyword evidence="7" id="KW-0676">Redox-active center</keyword>
<dbReference type="InterPro" id="IPR013766">
    <property type="entry name" value="Thioredoxin_domain"/>
</dbReference>
<organism evidence="13 14">
    <name type="scientific">Paenibacillus anseongense</name>
    <dbReference type="NCBI Taxonomy" id="2682845"/>
    <lineage>
        <taxon>Bacteria</taxon>
        <taxon>Bacillati</taxon>
        <taxon>Bacillota</taxon>
        <taxon>Bacilli</taxon>
        <taxon>Bacillales</taxon>
        <taxon>Paenibacillaceae</taxon>
        <taxon>Paenibacillus</taxon>
    </lineage>
</organism>
<dbReference type="Pfam" id="PF00578">
    <property type="entry name" value="AhpC-TSA"/>
    <property type="match status" value="1"/>
</dbReference>
<gene>
    <name evidence="13" type="ORF">GON05_34935</name>
</gene>
<evidence type="ECO:0000256" key="5">
    <source>
        <dbReference type="ARBA" id="ARBA00023002"/>
    </source>
</evidence>
<dbReference type="Proteomes" id="UP000467637">
    <property type="component" value="Unassembled WGS sequence"/>
</dbReference>
<evidence type="ECO:0000256" key="11">
    <source>
        <dbReference type="ARBA" id="ARBA00049091"/>
    </source>
</evidence>
<dbReference type="SUPFAM" id="SSF52833">
    <property type="entry name" value="Thioredoxin-like"/>
    <property type="match status" value="1"/>
</dbReference>
<comment type="caution">
    <text evidence="13">The sequence shown here is derived from an EMBL/GenBank/DDBJ whole genome shotgun (WGS) entry which is preliminary data.</text>
</comment>
<dbReference type="RefSeq" id="WP_157326119.1">
    <property type="nucleotide sequence ID" value="NZ_WSEM01000037.1"/>
</dbReference>
<evidence type="ECO:0000256" key="8">
    <source>
        <dbReference type="ARBA" id="ARBA00032824"/>
    </source>
</evidence>
<reference evidence="13 14" key="1">
    <citation type="submission" date="2019-12" db="EMBL/GenBank/DDBJ databases">
        <authorList>
            <person name="Huq M.A."/>
        </authorList>
    </citation>
    <scope>NUCLEOTIDE SEQUENCE [LARGE SCALE GENOMIC DNA]</scope>
    <source>
        <strain evidence="13 14">MAH-34</strain>
    </source>
</reference>
<keyword evidence="6" id="KW-1015">Disulfide bond</keyword>
<evidence type="ECO:0000313" key="13">
    <source>
        <dbReference type="EMBL" id="MVQ39800.1"/>
    </source>
</evidence>
<evidence type="ECO:0000259" key="12">
    <source>
        <dbReference type="PROSITE" id="PS51352"/>
    </source>
</evidence>